<feature type="region of interest" description="Disordered" evidence="2">
    <location>
        <begin position="1"/>
        <end position="27"/>
    </location>
</feature>
<dbReference type="InterPro" id="IPR048469">
    <property type="entry name" value="YchJ-like_M"/>
</dbReference>
<protein>
    <recommendedName>
        <fullName evidence="1">UPF0225 protein KG104_04305</fullName>
    </recommendedName>
</protein>
<dbReference type="Proteomes" id="UP000680588">
    <property type="component" value="Chromosome"/>
</dbReference>
<sequence length="148" mass="15972">MTSAERASHSVSAADSGSAPASPAADDRCPCLSGETYAGCCGKYHSGAQDAPTAEALMRSRYSAFAVGDQPYLLKTWHPSTRPAVLELDRGLQWRRLDIVETSAGGPLDDHGVVRFRAHYRDGAARGIQEETSRFVRANGVWLYVDGE</sequence>
<evidence type="ECO:0000313" key="4">
    <source>
        <dbReference type="EMBL" id="QWQ37025.1"/>
    </source>
</evidence>
<feature type="domain" description="YchJ-like middle NTF2-like" evidence="3">
    <location>
        <begin position="53"/>
        <end position="147"/>
    </location>
</feature>
<dbReference type="InterPro" id="IPR023006">
    <property type="entry name" value="YchJ-like"/>
</dbReference>
<evidence type="ECO:0000259" key="3">
    <source>
        <dbReference type="Pfam" id="PF17775"/>
    </source>
</evidence>
<comment type="similarity">
    <text evidence="1">Belongs to the UPF0225 family.</text>
</comment>
<keyword evidence="5" id="KW-1185">Reference proteome</keyword>
<dbReference type="KEGG" id="asun:KG104_04305"/>
<organism evidence="4 5">
    <name type="scientific">Arthrobacter sunyaminii</name>
    <dbReference type="NCBI Taxonomy" id="2816859"/>
    <lineage>
        <taxon>Bacteria</taxon>
        <taxon>Bacillati</taxon>
        <taxon>Actinomycetota</taxon>
        <taxon>Actinomycetes</taxon>
        <taxon>Micrococcales</taxon>
        <taxon>Micrococcaceae</taxon>
        <taxon>Arthrobacter</taxon>
    </lineage>
</organism>
<feature type="compositionally biased region" description="Low complexity" evidence="2">
    <location>
        <begin position="12"/>
        <end position="24"/>
    </location>
</feature>
<dbReference type="PANTHER" id="PTHR33747">
    <property type="entry name" value="UPF0225 PROTEIN SCO1677"/>
    <property type="match status" value="1"/>
</dbReference>
<dbReference type="HAMAP" id="MF_00612">
    <property type="entry name" value="UPF0225"/>
    <property type="match status" value="1"/>
</dbReference>
<feature type="compositionally biased region" description="Polar residues" evidence="2">
    <location>
        <begin position="1"/>
        <end position="11"/>
    </location>
</feature>
<dbReference type="InterPro" id="IPR032710">
    <property type="entry name" value="NTF2-like_dom_sf"/>
</dbReference>
<dbReference type="SUPFAM" id="SSF54427">
    <property type="entry name" value="NTF2-like"/>
    <property type="match status" value="1"/>
</dbReference>
<evidence type="ECO:0000256" key="2">
    <source>
        <dbReference type="SAM" id="MobiDB-lite"/>
    </source>
</evidence>
<dbReference type="Pfam" id="PF17775">
    <property type="entry name" value="YchJ_M-like"/>
    <property type="match status" value="1"/>
</dbReference>
<gene>
    <name evidence="4" type="ORF">KG104_04305</name>
</gene>
<dbReference type="EMBL" id="CP076456">
    <property type="protein sequence ID" value="QWQ37025.1"/>
    <property type="molecule type" value="Genomic_DNA"/>
</dbReference>
<name>A0A975XLG4_9MICC</name>
<dbReference type="PANTHER" id="PTHR33747:SF1">
    <property type="entry name" value="ADENYLATE CYCLASE-ASSOCIATED CAP C-TERMINAL DOMAIN-CONTAINING PROTEIN"/>
    <property type="match status" value="1"/>
</dbReference>
<accession>A0A975XLG4</accession>
<evidence type="ECO:0000256" key="1">
    <source>
        <dbReference type="HAMAP-Rule" id="MF_00612"/>
    </source>
</evidence>
<dbReference type="AlphaFoldDB" id="A0A975XLG4"/>
<dbReference type="Gene3D" id="3.10.450.50">
    <property type="match status" value="1"/>
</dbReference>
<dbReference type="RefSeq" id="WP_104161627.1">
    <property type="nucleotide sequence ID" value="NZ_CP076456.1"/>
</dbReference>
<proteinExistence type="inferred from homology"/>
<reference evidence="4" key="1">
    <citation type="submission" date="2021-06" db="EMBL/GenBank/DDBJ databases">
        <title>Novel species in genus Arthrobacter.</title>
        <authorList>
            <person name="Zhang G."/>
        </authorList>
    </citation>
    <scope>NUCLEOTIDE SEQUENCE</scope>
    <source>
        <strain evidence="4">Zg-ZUI122</strain>
    </source>
</reference>
<evidence type="ECO:0000313" key="5">
    <source>
        <dbReference type="Proteomes" id="UP000680588"/>
    </source>
</evidence>